<proteinExistence type="inferred from homology"/>
<accession>A0A7R9KYL7</accession>
<dbReference type="EMBL" id="CAJPIZ010009620">
    <property type="protein sequence ID" value="CAG2111968.1"/>
    <property type="molecule type" value="Genomic_DNA"/>
</dbReference>
<dbReference type="InterPro" id="IPR012997">
    <property type="entry name" value="RplA"/>
</dbReference>
<evidence type="ECO:0000313" key="5">
    <source>
        <dbReference type="Proteomes" id="UP000759131"/>
    </source>
</evidence>
<dbReference type="OrthoDB" id="7769384at2759"/>
<dbReference type="SUPFAM" id="SSF50685">
    <property type="entry name" value="Barwin-like endoglucanases"/>
    <property type="match status" value="2"/>
</dbReference>
<dbReference type="PANTHER" id="PTHR34183">
    <property type="entry name" value="ENDOLYTIC PEPTIDOGLYCAN TRANSGLYCOSYLASE RLPA"/>
    <property type="match status" value="1"/>
</dbReference>
<evidence type="ECO:0000313" key="4">
    <source>
        <dbReference type="EMBL" id="CAD7631538.1"/>
    </source>
</evidence>
<organism evidence="4">
    <name type="scientific">Medioppia subpectinata</name>
    <dbReference type="NCBI Taxonomy" id="1979941"/>
    <lineage>
        <taxon>Eukaryota</taxon>
        <taxon>Metazoa</taxon>
        <taxon>Ecdysozoa</taxon>
        <taxon>Arthropoda</taxon>
        <taxon>Chelicerata</taxon>
        <taxon>Arachnida</taxon>
        <taxon>Acari</taxon>
        <taxon>Acariformes</taxon>
        <taxon>Sarcoptiformes</taxon>
        <taxon>Oribatida</taxon>
        <taxon>Brachypylina</taxon>
        <taxon>Oppioidea</taxon>
        <taxon>Oppiidae</taxon>
        <taxon>Medioppia</taxon>
    </lineage>
</organism>
<reference evidence="4" key="1">
    <citation type="submission" date="2020-11" db="EMBL/GenBank/DDBJ databases">
        <authorList>
            <person name="Tran Van P."/>
        </authorList>
    </citation>
    <scope>NUCLEOTIDE SEQUENCE</scope>
</reference>
<dbReference type="GO" id="GO:0071555">
    <property type="term" value="P:cell wall organization"/>
    <property type="evidence" value="ECO:0007669"/>
    <property type="project" value="UniProtKB-KW"/>
</dbReference>
<keyword evidence="2" id="KW-0961">Cell wall biogenesis/degradation</keyword>
<dbReference type="GO" id="GO:0016829">
    <property type="term" value="F:lyase activity"/>
    <property type="evidence" value="ECO:0007669"/>
    <property type="project" value="UniProtKB-KW"/>
</dbReference>
<evidence type="ECO:0000256" key="1">
    <source>
        <dbReference type="ARBA" id="ARBA00023239"/>
    </source>
</evidence>
<protein>
    <recommendedName>
        <fullName evidence="3">RlpA-like protein double-psi beta-barrel domain-containing protein</fullName>
    </recommendedName>
</protein>
<dbReference type="Gene3D" id="2.40.40.10">
    <property type="entry name" value="RlpA-like domain"/>
    <property type="match status" value="2"/>
</dbReference>
<dbReference type="Pfam" id="PF03330">
    <property type="entry name" value="DPBB_1"/>
    <property type="match status" value="2"/>
</dbReference>
<dbReference type="Proteomes" id="UP000759131">
    <property type="component" value="Unassembled WGS sequence"/>
</dbReference>
<name>A0A7R9KYL7_9ACAR</name>
<dbReference type="InterPro" id="IPR036908">
    <property type="entry name" value="RlpA-like_sf"/>
</dbReference>
<feature type="domain" description="RlpA-like protein double-psi beta-barrel" evidence="3">
    <location>
        <begin position="92"/>
        <end position="175"/>
    </location>
</feature>
<gene>
    <name evidence="4" type="ORF">OSB1V03_LOCUS11947</name>
</gene>
<dbReference type="AlphaFoldDB" id="A0A7R9KYL7"/>
<dbReference type="EMBL" id="OC864195">
    <property type="protein sequence ID" value="CAD7631538.1"/>
    <property type="molecule type" value="Genomic_DNA"/>
</dbReference>
<evidence type="ECO:0000256" key="2">
    <source>
        <dbReference type="ARBA" id="ARBA00023316"/>
    </source>
</evidence>
<evidence type="ECO:0000259" key="3">
    <source>
        <dbReference type="Pfam" id="PF03330"/>
    </source>
</evidence>
<dbReference type="InterPro" id="IPR009009">
    <property type="entry name" value="RlpA-like_DPBB"/>
</dbReference>
<dbReference type="HAMAP" id="MF_02071">
    <property type="entry name" value="RlpA"/>
    <property type="match status" value="2"/>
</dbReference>
<dbReference type="CDD" id="cd22268">
    <property type="entry name" value="DPBB_RlpA-like"/>
    <property type="match status" value="2"/>
</dbReference>
<sequence>MPINLAENGICSWYGVNLAGALTASGEKFDPNAMTAAHKTLPFGTRVKVDCNGRSVTVRINDRGPFHAGRILDVSQGAARHLGIIDAGLYETGICSWYGVGLDGQYTADGERFNGNDMTAAHKTLPFNTTVKASCNGKSVTVRINDRGPFVPGRILDLSRAAGDRVGIKDSGLCQCTLHIL</sequence>
<feature type="domain" description="RlpA-like protein double-psi beta-barrel" evidence="3">
    <location>
        <begin position="7"/>
        <end position="90"/>
    </location>
</feature>
<dbReference type="InterPro" id="IPR034718">
    <property type="entry name" value="RlpA"/>
</dbReference>
<keyword evidence="1" id="KW-0456">Lyase</keyword>
<dbReference type="PANTHER" id="PTHR34183:SF8">
    <property type="entry name" value="ENDOLYTIC PEPTIDOGLYCAN TRANSGLYCOSYLASE RLPA-RELATED"/>
    <property type="match status" value="1"/>
</dbReference>
<dbReference type="NCBIfam" id="TIGR00413">
    <property type="entry name" value="rlpA"/>
    <property type="match status" value="2"/>
</dbReference>
<keyword evidence="5" id="KW-1185">Reference proteome</keyword>